<dbReference type="EMBL" id="CAOQHR010000011">
    <property type="protein sequence ID" value="CAI6341343.1"/>
    <property type="molecule type" value="Genomic_DNA"/>
</dbReference>
<proteinExistence type="predicted"/>
<reference evidence="2" key="1">
    <citation type="submission" date="2023-01" db="EMBL/GenBank/DDBJ databases">
        <authorList>
            <person name="Van Ghelder C."/>
            <person name="Rancurel C."/>
        </authorList>
    </citation>
    <scope>NUCLEOTIDE SEQUENCE</scope>
    <source>
        <strain evidence="2">CNCM I-4278</strain>
    </source>
</reference>
<comment type="caution">
    <text evidence="2">The sequence shown here is derived from an EMBL/GenBank/DDBJ whole genome shotgun (WGS) entry which is preliminary data.</text>
</comment>
<dbReference type="AlphaFoldDB" id="A0A9W4XRW5"/>
<sequence length="122" mass="13017">MYLVYLRLSYLSLRNARPLYLFCSLLLAAHFALGIAGSADSISEATNGILTFGPLMITACAALVYIPFRFRAGNVIPAETSLRISNQITLTGNEAEVNLNDDTDGDLGLGIGVMHTVLGPVV</sequence>
<name>A0A9W4XRW5_9PLEO</name>
<evidence type="ECO:0000256" key="1">
    <source>
        <dbReference type="SAM" id="Phobius"/>
    </source>
</evidence>
<evidence type="ECO:0000313" key="3">
    <source>
        <dbReference type="Proteomes" id="UP001152607"/>
    </source>
</evidence>
<keyword evidence="1" id="KW-0472">Membrane</keyword>
<dbReference type="Proteomes" id="UP001152607">
    <property type="component" value="Unassembled WGS sequence"/>
</dbReference>
<keyword evidence="3" id="KW-1185">Reference proteome</keyword>
<dbReference type="OrthoDB" id="3942204at2759"/>
<keyword evidence="1" id="KW-0812">Transmembrane</keyword>
<accession>A0A9W4XRW5</accession>
<protein>
    <submittedName>
        <fullName evidence="2">Uncharacterized protein</fullName>
    </submittedName>
</protein>
<organism evidence="2 3">
    <name type="scientific">Periconia digitata</name>
    <dbReference type="NCBI Taxonomy" id="1303443"/>
    <lineage>
        <taxon>Eukaryota</taxon>
        <taxon>Fungi</taxon>
        <taxon>Dikarya</taxon>
        <taxon>Ascomycota</taxon>
        <taxon>Pezizomycotina</taxon>
        <taxon>Dothideomycetes</taxon>
        <taxon>Pleosporomycetidae</taxon>
        <taxon>Pleosporales</taxon>
        <taxon>Massarineae</taxon>
        <taxon>Periconiaceae</taxon>
        <taxon>Periconia</taxon>
    </lineage>
</organism>
<evidence type="ECO:0000313" key="2">
    <source>
        <dbReference type="EMBL" id="CAI6341343.1"/>
    </source>
</evidence>
<feature type="transmembrane region" description="Helical" evidence="1">
    <location>
        <begin position="48"/>
        <end position="68"/>
    </location>
</feature>
<keyword evidence="1" id="KW-1133">Transmembrane helix</keyword>
<gene>
    <name evidence="2" type="ORF">PDIGIT_LOCUS14539</name>
</gene>